<proteinExistence type="predicted"/>
<reference evidence="1 2" key="1">
    <citation type="submission" date="2023-01" db="EMBL/GenBank/DDBJ databases">
        <title>Analysis of 21 Apiospora genomes using comparative genomics revels a genus with tremendous synthesis potential of carbohydrate active enzymes and secondary metabolites.</title>
        <authorList>
            <person name="Sorensen T."/>
        </authorList>
    </citation>
    <scope>NUCLEOTIDE SEQUENCE [LARGE SCALE GENOMIC DNA]</scope>
    <source>
        <strain evidence="1 2">CBS 135458</strain>
    </source>
</reference>
<gene>
    <name evidence="1" type="ORF">PG994_006082</name>
</gene>
<keyword evidence="2" id="KW-1185">Reference proteome</keyword>
<dbReference type="Proteomes" id="UP001480595">
    <property type="component" value="Unassembled WGS sequence"/>
</dbReference>
<dbReference type="GeneID" id="92090554"/>
<evidence type="ECO:0000313" key="2">
    <source>
        <dbReference type="Proteomes" id="UP001480595"/>
    </source>
</evidence>
<name>A0ABR1VE20_9PEZI</name>
<comment type="caution">
    <text evidence="1">The sequence shown here is derived from an EMBL/GenBank/DDBJ whole genome shotgun (WGS) entry which is preliminary data.</text>
</comment>
<protein>
    <submittedName>
        <fullName evidence="1">Uncharacterized protein</fullName>
    </submittedName>
</protein>
<dbReference type="RefSeq" id="XP_066716760.1">
    <property type="nucleotide sequence ID" value="XM_066857491.1"/>
</dbReference>
<evidence type="ECO:0000313" key="1">
    <source>
        <dbReference type="EMBL" id="KAK8069466.1"/>
    </source>
</evidence>
<dbReference type="EMBL" id="JAQQWL010000006">
    <property type="protein sequence ID" value="KAK8069466.1"/>
    <property type="molecule type" value="Genomic_DNA"/>
</dbReference>
<sequence>MKPPRDDKKRALQHGKILEIVEHCVFLWLNQRLLNYSRGGYTVFRAMGSSMSPTYDLKDSNLYGVTAHIAPSELRRGMFWREFRDRSEKTRIVTDPKEVKAPERDEAKLEFAIDRKHEEIITKQLIEKQGGTTEIFQQAAAIEEKAVQFLHEVGVRCAQVRGTKAKGKATTSGGKQGVSTPPIQALEGTVLEQWRAHGASMQVPAKETWCCSRYQALSAKMIDGSY</sequence>
<organism evidence="1 2">
    <name type="scientific">Apiospora phragmitis</name>
    <dbReference type="NCBI Taxonomy" id="2905665"/>
    <lineage>
        <taxon>Eukaryota</taxon>
        <taxon>Fungi</taxon>
        <taxon>Dikarya</taxon>
        <taxon>Ascomycota</taxon>
        <taxon>Pezizomycotina</taxon>
        <taxon>Sordariomycetes</taxon>
        <taxon>Xylariomycetidae</taxon>
        <taxon>Amphisphaeriales</taxon>
        <taxon>Apiosporaceae</taxon>
        <taxon>Apiospora</taxon>
    </lineage>
</organism>
<accession>A0ABR1VE20</accession>